<keyword evidence="14" id="KW-1185">Reference proteome</keyword>
<dbReference type="PANTHER" id="PTHR11236">
    <property type="entry name" value="AMINOBENZOATE/ANTHRANILATE SYNTHASE"/>
    <property type="match status" value="1"/>
</dbReference>
<evidence type="ECO:0000313" key="13">
    <source>
        <dbReference type="EMBL" id="TIA86936.1"/>
    </source>
</evidence>
<evidence type="ECO:0000259" key="12">
    <source>
        <dbReference type="Pfam" id="PF00425"/>
    </source>
</evidence>
<evidence type="ECO:0000256" key="6">
    <source>
        <dbReference type="ARBA" id="ARBA00022909"/>
    </source>
</evidence>
<keyword evidence="7" id="KW-0315">Glutamine amidotransferase</keyword>
<dbReference type="GO" id="GO:0008153">
    <property type="term" value="P:4-aminobenzoate biosynthetic process"/>
    <property type="evidence" value="ECO:0007669"/>
    <property type="project" value="TreeGrafter"/>
</dbReference>
<dbReference type="GO" id="GO:0046654">
    <property type="term" value="P:tetrahydrofolate biosynthetic process"/>
    <property type="evidence" value="ECO:0007669"/>
    <property type="project" value="UniProtKB-UniPathway"/>
</dbReference>
<dbReference type="CDD" id="cd01743">
    <property type="entry name" value="GATase1_Anthranilate_Synthase"/>
    <property type="match status" value="1"/>
</dbReference>
<dbReference type="GO" id="GO:0046656">
    <property type="term" value="P:folic acid biosynthetic process"/>
    <property type="evidence" value="ECO:0007669"/>
    <property type="project" value="UniProtKB-KW"/>
</dbReference>
<dbReference type="UniPathway" id="UPA00077">
    <property type="reaction ID" value="UER00149"/>
</dbReference>
<feature type="domain" description="Chorismate-utilising enzyme C-terminal" evidence="12">
    <location>
        <begin position="456"/>
        <end position="716"/>
    </location>
</feature>
<dbReference type="Pfam" id="PF00117">
    <property type="entry name" value="GATase"/>
    <property type="match status" value="1"/>
</dbReference>
<feature type="domain" description="Glutamine amidotransferase" evidence="11">
    <location>
        <begin position="6"/>
        <end position="197"/>
    </location>
</feature>
<dbReference type="Pfam" id="PF00425">
    <property type="entry name" value="Chorismate_bind"/>
    <property type="match status" value="1"/>
</dbReference>
<evidence type="ECO:0000256" key="5">
    <source>
        <dbReference type="ARBA" id="ARBA00022679"/>
    </source>
</evidence>
<reference evidence="13 14" key="1">
    <citation type="submission" date="2019-03" db="EMBL/GenBank/DDBJ databases">
        <title>Sequencing 23 genomes of Wallemia ichthyophaga.</title>
        <authorList>
            <person name="Gostincar C."/>
        </authorList>
    </citation>
    <scope>NUCLEOTIDE SEQUENCE [LARGE SCALE GENOMIC DNA]</scope>
    <source>
        <strain evidence="13 14">EXF-5753</strain>
    </source>
</reference>
<dbReference type="GO" id="GO:0005737">
    <property type="term" value="C:cytoplasm"/>
    <property type="evidence" value="ECO:0007669"/>
    <property type="project" value="TreeGrafter"/>
</dbReference>
<gene>
    <name evidence="13" type="ORF">E3P99_03514</name>
</gene>
<dbReference type="PRINTS" id="PR00097">
    <property type="entry name" value="ANTSNTHASEII"/>
</dbReference>
<comment type="pathway">
    <text evidence="2">Cofactor biosynthesis; tetrahydrofolate biosynthesis; 4-aminobenzoate from chorismate: step 1/2.</text>
</comment>
<dbReference type="AlphaFoldDB" id="A0A4T0FJQ6"/>
<dbReference type="EMBL" id="SPNW01000071">
    <property type="protein sequence ID" value="TIA86936.1"/>
    <property type="molecule type" value="Genomic_DNA"/>
</dbReference>
<evidence type="ECO:0000256" key="4">
    <source>
        <dbReference type="ARBA" id="ARBA00013139"/>
    </source>
</evidence>
<evidence type="ECO:0000256" key="2">
    <source>
        <dbReference type="ARBA" id="ARBA00005009"/>
    </source>
</evidence>
<evidence type="ECO:0000256" key="8">
    <source>
        <dbReference type="ARBA" id="ARBA00031329"/>
    </source>
</evidence>
<dbReference type="Proteomes" id="UP000310189">
    <property type="component" value="Unassembled WGS sequence"/>
</dbReference>
<dbReference type="SUPFAM" id="SSF52317">
    <property type="entry name" value="Class I glutamine amidotransferase-like"/>
    <property type="match status" value="1"/>
</dbReference>
<dbReference type="InterPro" id="IPR017926">
    <property type="entry name" value="GATASE"/>
</dbReference>
<dbReference type="InterPro" id="IPR029062">
    <property type="entry name" value="Class_I_gatase-like"/>
</dbReference>
<proteinExistence type="inferred from homology"/>
<evidence type="ECO:0000259" key="11">
    <source>
        <dbReference type="Pfam" id="PF00117"/>
    </source>
</evidence>
<dbReference type="InterPro" id="IPR005801">
    <property type="entry name" value="ADC_synthase"/>
</dbReference>
<evidence type="ECO:0000256" key="1">
    <source>
        <dbReference type="ARBA" id="ARBA00001000"/>
    </source>
</evidence>
<protein>
    <recommendedName>
        <fullName evidence="4">aminodeoxychorismate synthase</fullName>
        <ecNumber evidence="4">2.6.1.85</ecNumber>
    </recommendedName>
    <alternativeName>
        <fullName evidence="8">Para-aminobenzoate synthase</fullName>
    </alternativeName>
    <alternativeName>
        <fullName evidence="9">p-aminobenzoic acid synthase</fullName>
    </alternativeName>
</protein>
<evidence type="ECO:0000256" key="10">
    <source>
        <dbReference type="SAM" id="MobiDB-lite"/>
    </source>
</evidence>
<dbReference type="PRINTS" id="PR00096">
    <property type="entry name" value="GATASE"/>
</dbReference>
<dbReference type="PROSITE" id="PS51273">
    <property type="entry name" value="GATASE_TYPE_1"/>
    <property type="match status" value="1"/>
</dbReference>
<dbReference type="GO" id="GO:0000162">
    <property type="term" value="P:L-tryptophan biosynthetic process"/>
    <property type="evidence" value="ECO:0007669"/>
    <property type="project" value="TreeGrafter"/>
</dbReference>
<keyword evidence="5" id="KW-0808">Transferase</keyword>
<dbReference type="GO" id="GO:0046820">
    <property type="term" value="F:4-amino-4-deoxychorismate synthase activity"/>
    <property type="evidence" value="ECO:0007669"/>
    <property type="project" value="UniProtKB-EC"/>
</dbReference>
<accession>A0A4T0FJQ6</accession>
<name>A0A4T0FJQ6_9BASI</name>
<feature type="region of interest" description="Disordered" evidence="10">
    <location>
        <begin position="429"/>
        <end position="450"/>
    </location>
</feature>
<evidence type="ECO:0000313" key="14">
    <source>
        <dbReference type="Proteomes" id="UP000310189"/>
    </source>
</evidence>
<organism evidence="13 14">
    <name type="scientific">Wallemia hederae</name>
    <dbReference type="NCBI Taxonomy" id="1540922"/>
    <lineage>
        <taxon>Eukaryota</taxon>
        <taxon>Fungi</taxon>
        <taxon>Dikarya</taxon>
        <taxon>Basidiomycota</taxon>
        <taxon>Wallemiomycotina</taxon>
        <taxon>Wallemiomycetes</taxon>
        <taxon>Wallemiales</taxon>
        <taxon>Wallemiaceae</taxon>
        <taxon>Wallemia</taxon>
    </lineage>
</organism>
<evidence type="ECO:0000256" key="9">
    <source>
        <dbReference type="ARBA" id="ARBA00031904"/>
    </source>
</evidence>
<comment type="catalytic activity">
    <reaction evidence="1">
        <text>chorismate + L-glutamine = 4-amino-4-deoxychorismate + L-glutamate</text>
        <dbReference type="Rhea" id="RHEA:11672"/>
        <dbReference type="ChEBI" id="CHEBI:29748"/>
        <dbReference type="ChEBI" id="CHEBI:29985"/>
        <dbReference type="ChEBI" id="CHEBI:58359"/>
        <dbReference type="ChEBI" id="CHEBI:58406"/>
        <dbReference type="EC" id="2.6.1.85"/>
    </reaction>
</comment>
<dbReference type="SUPFAM" id="SSF56322">
    <property type="entry name" value="ADC synthase"/>
    <property type="match status" value="1"/>
</dbReference>
<dbReference type="EC" id="2.6.1.85" evidence="4"/>
<dbReference type="PANTHER" id="PTHR11236:SF18">
    <property type="entry name" value="AMINODEOXYCHORISMATE SYNTHASE"/>
    <property type="match status" value="1"/>
</dbReference>
<dbReference type="OrthoDB" id="64220at2759"/>
<dbReference type="InterPro" id="IPR006221">
    <property type="entry name" value="TrpG/PapA_dom"/>
</dbReference>
<comment type="caution">
    <text evidence="13">The sequence shown here is derived from an EMBL/GenBank/DDBJ whole genome shotgun (WGS) entry which is preliminary data.</text>
</comment>
<sequence>MSIKLLVVDHHDSYTNNILKLLSGDVAAHIVNHDRLSSPRIIDSFDAVILSPGPGRSDNDNDFKLGAEIIKYTLSVHKPLLGICLGHQGIATTLSTQSQLLPVKSIRHGHRMRIKLADGRLFRGIPSDIHVVTYNSLTIADADNALAAASLSVTATEADDDTSVMALQHAHAPIYGLQFHPESVQSEYGAQIMSNFLEVCSEYKKDTLQIPRELIESSSIALQVEAPRIRRHAFTVTHRSVDLPVDTEHVFDRHVRGSGGLGSVWLDSARVIKGAENMSYLANPALAISYRLSDHSVTIQHGRTSKRVTIQLSFWDWFDRLQKVLESLTAHTRSDGFSVGWVTALGYELGKESLEGYSTCQTRLDHLRSSSAHNSVDALLLFCNKVLAFNHVDQVWVEHKLEPIESVDCDGLGVDEGMRYILEHLLESPSQSQSQSHPPLHPTTHTSSYRSAHTLQTYSRAIEEARHQIALGESYELCLTTRFTADAEGMDGDGYWEIYKRLRHSNPAPYAAFMDLPILDLAILSSSPERFMKMDDSGRIEMKPIKGTVERDGNDSEHDKQLAESLCSDEKEKAENLMIVDLIRSDLMAFCEPASVQVPHLMHIESFEKVHQLVSTIIGKRKAHVGVVDAIKRSFPPGSMTGSPKLRSVRILEVLEQSNRGFYSGCIGYIGVNGCADLSVVIRTIVYANGEMHIGAGGAITYPSVAHKEWEEVLTKARSVVGTQIET</sequence>
<feature type="compositionally biased region" description="Low complexity" evidence="10">
    <location>
        <begin position="429"/>
        <end position="438"/>
    </location>
</feature>
<dbReference type="InterPro" id="IPR019999">
    <property type="entry name" value="Anth_synth_I-like"/>
</dbReference>
<dbReference type="Gene3D" id="3.60.120.10">
    <property type="entry name" value="Anthranilate synthase"/>
    <property type="match status" value="1"/>
</dbReference>
<evidence type="ECO:0000256" key="3">
    <source>
        <dbReference type="ARBA" id="ARBA00005970"/>
    </source>
</evidence>
<evidence type="ECO:0000256" key="7">
    <source>
        <dbReference type="ARBA" id="ARBA00022962"/>
    </source>
</evidence>
<keyword evidence="6" id="KW-0289">Folate biosynthesis</keyword>
<dbReference type="InterPro" id="IPR015890">
    <property type="entry name" value="Chorismate_C"/>
</dbReference>
<dbReference type="Gene3D" id="3.40.50.880">
    <property type="match status" value="1"/>
</dbReference>
<comment type="similarity">
    <text evidence="3">In the C-terminal section; belongs to the anthranilate synthase component I family.</text>
</comment>